<dbReference type="AlphaFoldDB" id="A0A167W685"/>
<sequence length="147" mass="15780">MPVASPVSITSDDPESATSPQSFSSVQVEEQSINDDDEIELSTSPNVISKFFSRWVKTASVELKSPSDSSTHLPNPIGLARLRLLKIIDGIASRLNHKETRSGLDSEFKPEADERCLTPSTSIQAHADIKEDGVEDLMIGTGGSAAL</sequence>
<dbReference type="EMBL" id="AZGZ01000026">
    <property type="protein sequence ID" value="KZZ88451.1"/>
    <property type="molecule type" value="Genomic_DNA"/>
</dbReference>
<protein>
    <submittedName>
        <fullName evidence="2">Uncharacterized protein</fullName>
    </submittedName>
</protein>
<dbReference type="Proteomes" id="UP000242877">
    <property type="component" value="Unassembled WGS sequence"/>
</dbReference>
<evidence type="ECO:0000313" key="2">
    <source>
        <dbReference type="EMBL" id="KZZ88451.1"/>
    </source>
</evidence>
<comment type="caution">
    <text evidence="2">The sequence shown here is derived from an EMBL/GenBank/DDBJ whole genome shotgun (WGS) entry which is preliminary data.</text>
</comment>
<feature type="compositionally biased region" description="Low complexity" evidence="1">
    <location>
        <begin position="19"/>
        <end position="31"/>
    </location>
</feature>
<evidence type="ECO:0000313" key="3">
    <source>
        <dbReference type="Proteomes" id="UP000242877"/>
    </source>
</evidence>
<keyword evidence="3" id="KW-1185">Reference proteome</keyword>
<proteinExistence type="predicted"/>
<organism evidence="2 3">
    <name type="scientific">Ascosphaera apis ARSEF 7405</name>
    <dbReference type="NCBI Taxonomy" id="392613"/>
    <lineage>
        <taxon>Eukaryota</taxon>
        <taxon>Fungi</taxon>
        <taxon>Dikarya</taxon>
        <taxon>Ascomycota</taxon>
        <taxon>Pezizomycotina</taxon>
        <taxon>Eurotiomycetes</taxon>
        <taxon>Eurotiomycetidae</taxon>
        <taxon>Onygenales</taxon>
        <taxon>Ascosphaeraceae</taxon>
        <taxon>Ascosphaera</taxon>
    </lineage>
</organism>
<name>A0A167W685_9EURO</name>
<feature type="region of interest" description="Disordered" evidence="1">
    <location>
        <begin position="1"/>
        <end position="40"/>
    </location>
</feature>
<accession>A0A167W685</accession>
<gene>
    <name evidence="2" type="ORF">AAP_05023</name>
</gene>
<dbReference type="VEuPathDB" id="FungiDB:AAP_05023"/>
<evidence type="ECO:0000256" key="1">
    <source>
        <dbReference type="SAM" id="MobiDB-lite"/>
    </source>
</evidence>
<reference evidence="2 3" key="1">
    <citation type="journal article" date="2016" name="Genome Biol. Evol.">
        <title>Divergent and convergent evolution of fungal pathogenicity.</title>
        <authorList>
            <person name="Shang Y."/>
            <person name="Xiao G."/>
            <person name="Zheng P."/>
            <person name="Cen K."/>
            <person name="Zhan S."/>
            <person name="Wang C."/>
        </authorList>
    </citation>
    <scope>NUCLEOTIDE SEQUENCE [LARGE SCALE GENOMIC DNA]</scope>
    <source>
        <strain evidence="2 3">ARSEF 7405</strain>
    </source>
</reference>